<dbReference type="InterPro" id="IPR050879">
    <property type="entry name" value="Acyltransferase_3"/>
</dbReference>
<name>A0A0F9SK56_9ZZZZ</name>
<keyword evidence="1" id="KW-0472">Membrane</keyword>
<evidence type="ECO:0000259" key="3">
    <source>
        <dbReference type="Pfam" id="PF19040"/>
    </source>
</evidence>
<dbReference type="SUPFAM" id="SSF52266">
    <property type="entry name" value="SGNH hydrolase"/>
    <property type="match status" value="1"/>
</dbReference>
<evidence type="ECO:0000256" key="1">
    <source>
        <dbReference type="SAM" id="Phobius"/>
    </source>
</evidence>
<dbReference type="GO" id="GO:0016747">
    <property type="term" value="F:acyltransferase activity, transferring groups other than amino-acyl groups"/>
    <property type="evidence" value="ECO:0007669"/>
    <property type="project" value="InterPro"/>
</dbReference>
<sequence>MSGTHYRSDIQGLRAIAVLAVMVFHYNPTWLPGGFIGVDVFLVISGFLITSILLKKKAQPGYTLSATFKYFYSSRLKRIAPAYFFMLVLVAFAGAVFFIPKDFNIFKDGLEKAAWFTSNDYFAGFGDYFAPANHEQPLLHTWSLAVEIQFYLLAPLLILLLPIKTLKYTLVALLVGCTLLAEYRLRFLGIEQATYYSLYARLPEFFAGCLAALFVTSTTWRERGRITQWLSSSGLLVILLAAIAQPKLGHFPGLPALLPIMGTVFLLIGTSKGLTARLLSNRALVWIGALSYSLYLWHWPVLAFLRYYTGSEVLDLSFSLLFIALTFLLSMVSYYWLERPFRTEHVHKRQALNWFLLTTAVLGTSQVMANVNEAFTPEQLPIEYQRYADPAGICHGKIVSDCLQGDLSSDREVLVLGDSHAAMLNNFFAYLGKELGFKARIITASSCVTIPDFDYKRIAEWAHQQCQDQIKIANEHLAKAKIVFLAALWNWQLKSKDFESALVEFFQTITSNGTHVYIIGQEPLLNSNPLRVLRFNNLGLVVESQRNPDYVRTNRLLRKFAEEIPKLDYLGFDNLPIFEKAPIYQGEPVYYDNNHINEIGIIEYAKQAKSVIKNSIFNNKYSHPKGRLH</sequence>
<dbReference type="InterPro" id="IPR043968">
    <property type="entry name" value="SGNH"/>
</dbReference>
<dbReference type="PANTHER" id="PTHR23028">
    <property type="entry name" value="ACETYLTRANSFERASE"/>
    <property type="match status" value="1"/>
</dbReference>
<feature type="transmembrane region" description="Helical" evidence="1">
    <location>
        <begin position="283"/>
        <end position="305"/>
    </location>
</feature>
<reference evidence="4" key="1">
    <citation type="journal article" date="2015" name="Nature">
        <title>Complex archaea that bridge the gap between prokaryotes and eukaryotes.</title>
        <authorList>
            <person name="Spang A."/>
            <person name="Saw J.H."/>
            <person name="Jorgensen S.L."/>
            <person name="Zaremba-Niedzwiedzka K."/>
            <person name="Martijn J."/>
            <person name="Lind A.E."/>
            <person name="van Eijk R."/>
            <person name="Schleper C."/>
            <person name="Guy L."/>
            <person name="Ettema T.J."/>
        </authorList>
    </citation>
    <scope>NUCLEOTIDE SEQUENCE</scope>
</reference>
<dbReference type="AlphaFoldDB" id="A0A0F9SK56"/>
<feature type="domain" description="Acyltransferase 3" evidence="2">
    <location>
        <begin position="9"/>
        <end position="334"/>
    </location>
</feature>
<dbReference type="GO" id="GO:0016020">
    <property type="term" value="C:membrane"/>
    <property type="evidence" value="ECO:0007669"/>
    <property type="project" value="TreeGrafter"/>
</dbReference>
<comment type="caution">
    <text evidence="4">The sequence shown here is derived from an EMBL/GenBank/DDBJ whole genome shotgun (WGS) entry which is preliminary data.</text>
</comment>
<feature type="transmembrane region" description="Helical" evidence="1">
    <location>
        <begin position="142"/>
        <end position="161"/>
    </location>
</feature>
<dbReference type="Pfam" id="PF19040">
    <property type="entry name" value="SGNH"/>
    <property type="match status" value="1"/>
</dbReference>
<organism evidence="4">
    <name type="scientific">marine sediment metagenome</name>
    <dbReference type="NCBI Taxonomy" id="412755"/>
    <lineage>
        <taxon>unclassified sequences</taxon>
        <taxon>metagenomes</taxon>
        <taxon>ecological metagenomes</taxon>
    </lineage>
</organism>
<feature type="transmembrane region" description="Helical" evidence="1">
    <location>
        <begin position="34"/>
        <end position="54"/>
    </location>
</feature>
<feature type="transmembrane region" description="Helical" evidence="1">
    <location>
        <begin position="251"/>
        <end position="271"/>
    </location>
</feature>
<feature type="transmembrane region" description="Helical" evidence="1">
    <location>
        <begin position="168"/>
        <end position="186"/>
    </location>
</feature>
<dbReference type="PANTHER" id="PTHR23028:SF53">
    <property type="entry name" value="ACYL_TRANSF_3 DOMAIN-CONTAINING PROTEIN"/>
    <property type="match status" value="1"/>
</dbReference>
<feature type="transmembrane region" description="Helical" evidence="1">
    <location>
        <begin position="12"/>
        <end position="28"/>
    </location>
</feature>
<evidence type="ECO:0000259" key="2">
    <source>
        <dbReference type="Pfam" id="PF01757"/>
    </source>
</evidence>
<proteinExistence type="predicted"/>
<evidence type="ECO:0000313" key="4">
    <source>
        <dbReference type="EMBL" id="KKN67464.1"/>
    </source>
</evidence>
<feature type="transmembrane region" description="Helical" evidence="1">
    <location>
        <begin position="227"/>
        <end position="245"/>
    </location>
</feature>
<feature type="transmembrane region" description="Helical" evidence="1">
    <location>
        <begin position="317"/>
        <end position="337"/>
    </location>
</feature>
<feature type="transmembrane region" description="Helical" evidence="1">
    <location>
        <begin position="198"/>
        <end position="215"/>
    </location>
</feature>
<accession>A0A0F9SK56</accession>
<feature type="domain" description="SGNH" evidence="3">
    <location>
        <begin position="400"/>
        <end position="601"/>
    </location>
</feature>
<dbReference type="GO" id="GO:0009103">
    <property type="term" value="P:lipopolysaccharide biosynthetic process"/>
    <property type="evidence" value="ECO:0007669"/>
    <property type="project" value="TreeGrafter"/>
</dbReference>
<feature type="transmembrane region" description="Helical" evidence="1">
    <location>
        <begin position="351"/>
        <end position="369"/>
    </location>
</feature>
<dbReference type="EMBL" id="LAZR01000474">
    <property type="protein sequence ID" value="KKN67464.1"/>
    <property type="molecule type" value="Genomic_DNA"/>
</dbReference>
<gene>
    <name evidence="4" type="ORF">LCGC14_0461370</name>
</gene>
<dbReference type="Pfam" id="PF01757">
    <property type="entry name" value="Acyl_transf_3"/>
    <property type="match status" value="1"/>
</dbReference>
<keyword evidence="1" id="KW-1133">Transmembrane helix</keyword>
<feature type="transmembrane region" description="Helical" evidence="1">
    <location>
        <begin position="79"/>
        <end position="99"/>
    </location>
</feature>
<dbReference type="InterPro" id="IPR002656">
    <property type="entry name" value="Acyl_transf_3_dom"/>
</dbReference>
<protein>
    <recommendedName>
        <fullName evidence="5">Acyltransferase 3 domain-containing protein</fullName>
    </recommendedName>
</protein>
<evidence type="ECO:0008006" key="5">
    <source>
        <dbReference type="Google" id="ProtNLM"/>
    </source>
</evidence>
<keyword evidence="1" id="KW-0812">Transmembrane</keyword>